<protein>
    <recommendedName>
        <fullName evidence="3">DUF1018 domain-containing protein</fullName>
    </recommendedName>
</protein>
<proteinExistence type="predicted"/>
<evidence type="ECO:0008006" key="3">
    <source>
        <dbReference type="Google" id="ProtNLM"/>
    </source>
</evidence>
<dbReference type="EMBL" id="JAKZGS010000028">
    <property type="protein sequence ID" value="MCH7400108.1"/>
    <property type="molecule type" value="Genomic_DNA"/>
</dbReference>
<sequence>MTRNYRQLYSLLKLQGLTKEECVLEVSKGRTDSAKELTDAEWSVLILWLTPIHKAQHWQPKPGDRQRKKMISIARQMNWHMSTNRPIQDKGITLIMARLDNWALAQKFKKPLMQHSEQELNVLLSIFEEKVYKSYLKDLNR</sequence>
<dbReference type="Proteomes" id="UP001165488">
    <property type="component" value="Unassembled WGS sequence"/>
</dbReference>
<dbReference type="RefSeq" id="WP_241276601.1">
    <property type="nucleotide sequence ID" value="NZ_JAKZGS010000028.1"/>
</dbReference>
<evidence type="ECO:0000313" key="2">
    <source>
        <dbReference type="Proteomes" id="UP001165488"/>
    </source>
</evidence>
<reference evidence="1" key="1">
    <citation type="submission" date="2022-03" db="EMBL/GenBank/DDBJ databases">
        <title>De novo assembled genomes of Belliella spp. (Cyclobacteriaceae) strains.</title>
        <authorList>
            <person name="Szabo A."/>
            <person name="Korponai K."/>
            <person name="Felfoldi T."/>
        </authorList>
    </citation>
    <scope>NUCLEOTIDE SEQUENCE</scope>
    <source>
        <strain evidence="1">DSM 107340</strain>
    </source>
</reference>
<keyword evidence="2" id="KW-1185">Reference proteome</keyword>
<name>A0ABS9UUD9_9BACT</name>
<accession>A0ABS9UUD9</accession>
<comment type="caution">
    <text evidence="1">The sequence shown here is derived from an EMBL/GenBank/DDBJ whole genome shotgun (WGS) entry which is preliminary data.</text>
</comment>
<evidence type="ECO:0000313" key="1">
    <source>
        <dbReference type="EMBL" id="MCH7400108.1"/>
    </source>
</evidence>
<organism evidence="1 2">
    <name type="scientific">Belliella calami</name>
    <dbReference type="NCBI Taxonomy" id="2923436"/>
    <lineage>
        <taxon>Bacteria</taxon>
        <taxon>Pseudomonadati</taxon>
        <taxon>Bacteroidota</taxon>
        <taxon>Cytophagia</taxon>
        <taxon>Cytophagales</taxon>
        <taxon>Cyclobacteriaceae</taxon>
        <taxon>Belliella</taxon>
    </lineage>
</organism>
<gene>
    <name evidence="1" type="ORF">MM236_19085</name>
</gene>